<dbReference type="SUPFAM" id="SSF47384">
    <property type="entry name" value="Homodimeric domain of signal transducing histidine kinase"/>
    <property type="match status" value="1"/>
</dbReference>
<reference evidence="11" key="1">
    <citation type="submission" date="2021-04" db="EMBL/GenBank/DDBJ databases">
        <title>Sinoanaerobacter chloroacetimidivorans sp. nov., an obligate anaerobic bacterium isolated from anaerobic sludge.</title>
        <authorList>
            <person name="Bao Y."/>
        </authorList>
    </citation>
    <scope>NUCLEOTIDE SEQUENCE</scope>
    <source>
        <strain evidence="11">BAD-6</strain>
    </source>
</reference>
<dbReference type="GO" id="GO:0016036">
    <property type="term" value="P:cellular response to phosphate starvation"/>
    <property type="evidence" value="ECO:0007669"/>
    <property type="project" value="TreeGrafter"/>
</dbReference>
<dbReference type="Gene3D" id="1.10.287.130">
    <property type="match status" value="1"/>
</dbReference>
<dbReference type="InterPro" id="IPR005467">
    <property type="entry name" value="His_kinase_dom"/>
</dbReference>
<proteinExistence type="predicted"/>
<dbReference type="CDD" id="cd00075">
    <property type="entry name" value="HATPase"/>
    <property type="match status" value="1"/>
</dbReference>
<dbReference type="GO" id="GO:0000155">
    <property type="term" value="F:phosphorelay sensor kinase activity"/>
    <property type="evidence" value="ECO:0007669"/>
    <property type="project" value="InterPro"/>
</dbReference>
<dbReference type="RefSeq" id="WP_227018604.1">
    <property type="nucleotide sequence ID" value="NZ_JAGSND010000007.1"/>
</dbReference>
<feature type="transmembrane region" description="Helical" evidence="8">
    <location>
        <begin position="147"/>
        <end position="173"/>
    </location>
</feature>
<keyword evidence="8" id="KW-1133">Transmembrane helix</keyword>
<evidence type="ECO:0000256" key="8">
    <source>
        <dbReference type="SAM" id="Phobius"/>
    </source>
</evidence>
<dbReference type="InterPro" id="IPR004358">
    <property type="entry name" value="Sig_transdc_His_kin-like_C"/>
</dbReference>
<dbReference type="Pfam" id="PF00512">
    <property type="entry name" value="HisKA"/>
    <property type="match status" value="1"/>
</dbReference>
<dbReference type="EMBL" id="JAGSND010000007">
    <property type="protein sequence ID" value="MBR0598479.1"/>
    <property type="molecule type" value="Genomic_DNA"/>
</dbReference>
<evidence type="ECO:0000259" key="9">
    <source>
        <dbReference type="PROSITE" id="PS50109"/>
    </source>
</evidence>
<comment type="catalytic activity">
    <reaction evidence="1">
        <text>ATP + protein L-histidine = ADP + protein N-phospho-L-histidine.</text>
        <dbReference type="EC" id="2.7.13.3"/>
    </reaction>
</comment>
<dbReference type="CDD" id="cd06225">
    <property type="entry name" value="HAMP"/>
    <property type="match status" value="1"/>
</dbReference>
<keyword evidence="5" id="KW-0808">Transferase</keyword>
<keyword evidence="8" id="KW-0472">Membrane</keyword>
<dbReference type="SUPFAM" id="SSF158472">
    <property type="entry name" value="HAMP domain-like"/>
    <property type="match status" value="1"/>
</dbReference>
<dbReference type="SMART" id="SM00304">
    <property type="entry name" value="HAMP"/>
    <property type="match status" value="1"/>
</dbReference>
<gene>
    <name evidence="11" type="ORF">KCX82_11370</name>
</gene>
<feature type="domain" description="HAMP" evidence="10">
    <location>
        <begin position="175"/>
        <end position="228"/>
    </location>
</feature>
<dbReference type="PANTHER" id="PTHR45453">
    <property type="entry name" value="PHOSPHATE REGULON SENSOR PROTEIN PHOR"/>
    <property type="match status" value="1"/>
</dbReference>
<dbReference type="CDD" id="cd00082">
    <property type="entry name" value="HisKA"/>
    <property type="match status" value="1"/>
</dbReference>
<evidence type="ECO:0000256" key="5">
    <source>
        <dbReference type="ARBA" id="ARBA00022679"/>
    </source>
</evidence>
<evidence type="ECO:0000256" key="4">
    <source>
        <dbReference type="ARBA" id="ARBA00022553"/>
    </source>
</evidence>
<evidence type="ECO:0000259" key="10">
    <source>
        <dbReference type="PROSITE" id="PS50885"/>
    </source>
</evidence>
<reference evidence="11" key="2">
    <citation type="submission" date="2021-04" db="EMBL/GenBank/DDBJ databases">
        <authorList>
            <person name="Liu J."/>
        </authorList>
    </citation>
    <scope>NUCLEOTIDE SEQUENCE</scope>
    <source>
        <strain evidence="11">BAD-6</strain>
    </source>
</reference>
<keyword evidence="7" id="KW-0902">Two-component regulatory system</keyword>
<evidence type="ECO:0000313" key="12">
    <source>
        <dbReference type="Proteomes" id="UP000675664"/>
    </source>
</evidence>
<dbReference type="InterPro" id="IPR003661">
    <property type="entry name" value="HisK_dim/P_dom"/>
</dbReference>
<keyword evidence="12" id="KW-1185">Reference proteome</keyword>
<evidence type="ECO:0000256" key="7">
    <source>
        <dbReference type="ARBA" id="ARBA00023012"/>
    </source>
</evidence>
<organism evidence="11 12">
    <name type="scientific">Sinanaerobacter chloroacetimidivorans</name>
    <dbReference type="NCBI Taxonomy" id="2818044"/>
    <lineage>
        <taxon>Bacteria</taxon>
        <taxon>Bacillati</taxon>
        <taxon>Bacillota</taxon>
        <taxon>Clostridia</taxon>
        <taxon>Peptostreptococcales</taxon>
        <taxon>Anaerovoracaceae</taxon>
        <taxon>Sinanaerobacter</taxon>
    </lineage>
</organism>
<accession>A0A8J8B1Q1</accession>
<dbReference type="FunFam" id="3.30.565.10:FF:000006">
    <property type="entry name" value="Sensor histidine kinase WalK"/>
    <property type="match status" value="1"/>
</dbReference>
<name>A0A8J8B1Q1_9FIRM</name>
<dbReference type="SUPFAM" id="SSF55874">
    <property type="entry name" value="ATPase domain of HSP90 chaperone/DNA topoisomerase II/histidine kinase"/>
    <property type="match status" value="1"/>
</dbReference>
<evidence type="ECO:0000313" key="11">
    <source>
        <dbReference type="EMBL" id="MBR0598479.1"/>
    </source>
</evidence>
<dbReference type="Proteomes" id="UP000675664">
    <property type="component" value="Unassembled WGS sequence"/>
</dbReference>
<dbReference type="PRINTS" id="PR00344">
    <property type="entry name" value="BCTRLSENSOR"/>
</dbReference>
<evidence type="ECO:0000256" key="1">
    <source>
        <dbReference type="ARBA" id="ARBA00000085"/>
    </source>
</evidence>
<dbReference type="GO" id="GO:0004721">
    <property type="term" value="F:phosphoprotein phosphatase activity"/>
    <property type="evidence" value="ECO:0007669"/>
    <property type="project" value="TreeGrafter"/>
</dbReference>
<keyword evidence="6" id="KW-0418">Kinase</keyword>
<dbReference type="InterPro" id="IPR050351">
    <property type="entry name" value="BphY/WalK/GraS-like"/>
</dbReference>
<dbReference type="Pfam" id="PF00672">
    <property type="entry name" value="HAMP"/>
    <property type="match status" value="1"/>
</dbReference>
<dbReference type="SMART" id="SM00387">
    <property type="entry name" value="HATPase_c"/>
    <property type="match status" value="1"/>
</dbReference>
<keyword evidence="8" id="KW-0812">Transmembrane</keyword>
<dbReference type="InterPro" id="IPR003594">
    <property type="entry name" value="HATPase_dom"/>
</dbReference>
<dbReference type="InterPro" id="IPR036890">
    <property type="entry name" value="HATPase_C_sf"/>
</dbReference>
<dbReference type="SMART" id="SM00388">
    <property type="entry name" value="HisKA"/>
    <property type="match status" value="1"/>
</dbReference>
<comment type="caution">
    <text evidence="11">The sequence shown here is derived from an EMBL/GenBank/DDBJ whole genome shotgun (WGS) entry which is preliminary data.</text>
</comment>
<dbReference type="AlphaFoldDB" id="A0A8J8B1Q1"/>
<dbReference type="Pfam" id="PF02518">
    <property type="entry name" value="HATPase_c"/>
    <property type="match status" value="1"/>
</dbReference>
<protein>
    <recommendedName>
        <fullName evidence="3">histidine kinase</fullName>
        <ecNumber evidence="3">2.7.13.3</ecNumber>
    </recommendedName>
</protein>
<dbReference type="Gene3D" id="6.10.340.10">
    <property type="match status" value="1"/>
</dbReference>
<dbReference type="InterPro" id="IPR036097">
    <property type="entry name" value="HisK_dim/P_sf"/>
</dbReference>
<evidence type="ECO:0000256" key="3">
    <source>
        <dbReference type="ARBA" id="ARBA00012438"/>
    </source>
</evidence>
<dbReference type="PANTHER" id="PTHR45453:SF1">
    <property type="entry name" value="PHOSPHATE REGULON SENSOR PROTEIN PHOR"/>
    <property type="match status" value="1"/>
</dbReference>
<comment type="subcellular location">
    <subcellularLocation>
        <location evidence="2">Membrane</location>
    </subcellularLocation>
</comment>
<dbReference type="GO" id="GO:0005886">
    <property type="term" value="C:plasma membrane"/>
    <property type="evidence" value="ECO:0007669"/>
    <property type="project" value="TreeGrafter"/>
</dbReference>
<keyword evidence="4" id="KW-0597">Phosphoprotein</keyword>
<dbReference type="Gene3D" id="3.30.565.10">
    <property type="entry name" value="Histidine kinase-like ATPase, C-terminal domain"/>
    <property type="match status" value="1"/>
</dbReference>
<feature type="domain" description="Histidine kinase" evidence="9">
    <location>
        <begin position="236"/>
        <end position="453"/>
    </location>
</feature>
<dbReference type="InterPro" id="IPR003660">
    <property type="entry name" value="HAMP_dom"/>
</dbReference>
<dbReference type="PROSITE" id="PS50109">
    <property type="entry name" value="HIS_KIN"/>
    <property type="match status" value="1"/>
</dbReference>
<dbReference type="PROSITE" id="PS50885">
    <property type="entry name" value="HAMP"/>
    <property type="match status" value="1"/>
</dbReference>
<dbReference type="EC" id="2.7.13.3" evidence="3"/>
<evidence type="ECO:0000256" key="2">
    <source>
        <dbReference type="ARBA" id="ARBA00004370"/>
    </source>
</evidence>
<sequence length="458" mass="51198">MKQFKLSKISHRLTMIYALLFFVAIALVNAATLISINYYINQTSEEQLGLVNQAIINEVKTLENIPNIDIKNISKMINNVDINLIYHDRVIYNSGEKYDLPLNPDNKTVVSKSGETKIMYLNDTFTLQDGEKVGVQIIKDMDNEQNYLHALSGIMLMIDAVSLILSIIVGYIVSRNALSPIDKITNQAKKIGASNLGTRIEINGPDDELKRLSDTFNEFISRIQIAYDKQNRFTLDASHELATPLAVIKGYIDILDRWGKDDKAVLAEGIESVKVELSNMTSLLDTLLFLSKCDNEIYHLEKARFSLNDLVDEIVKETGFVDEKHSIFVTGDNDREVKIEGDRRLIKQMIRAIVDNSIKYSSDNGIIDIDYRITGRNAAISVSDNGIGIPEADLPHIFDRFYRADKARSRSIGGAGLGLSIVKWIVDVHQGTIHAESKPGDGTKIVIELPVGSDNHLS</sequence>
<evidence type="ECO:0000256" key="6">
    <source>
        <dbReference type="ARBA" id="ARBA00022777"/>
    </source>
</evidence>